<dbReference type="EMBL" id="CM047747">
    <property type="protein sequence ID" value="KAJ0017505.1"/>
    <property type="molecule type" value="Genomic_DNA"/>
</dbReference>
<comment type="caution">
    <text evidence="1">The sequence shown here is derived from an EMBL/GenBank/DDBJ whole genome shotgun (WGS) entry which is preliminary data.</text>
</comment>
<evidence type="ECO:0000313" key="1">
    <source>
        <dbReference type="EMBL" id="KAJ0017505.1"/>
    </source>
</evidence>
<protein>
    <submittedName>
        <fullName evidence="1">Uncharacterized protein</fullName>
    </submittedName>
</protein>
<keyword evidence="2" id="KW-1185">Reference proteome</keyword>
<dbReference type="Proteomes" id="UP001163603">
    <property type="component" value="Chromosome 12"/>
</dbReference>
<reference evidence="2" key="1">
    <citation type="journal article" date="2023" name="G3 (Bethesda)">
        <title>Genome assembly and association tests identify interacting loci associated with vigor, precocity, and sex in interspecific pistachio rootstocks.</title>
        <authorList>
            <person name="Palmer W."/>
            <person name="Jacygrad E."/>
            <person name="Sagayaradj S."/>
            <person name="Cavanaugh K."/>
            <person name="Han R."/>
            <person name="Bertier L."/>
            <person name="Beede B."/>
            <person name="Kafkas S."/>
            <person name="Golino D."/>
            <person name="Preece J."/>
            <person name="Michelmore R."/>
        </authorList>
    </citation>
    <scope>NUCLEOTIDE SEQUENCE [LARGE SCALE GENOMIC DNA]</scope>
</reference>
<proteinExistence type="predicted"/>
<accession>A0ACC0XJ38</accession>
<name>A0ACC0XJ38_9ROSI</name>
<organism evidence="1 2">
    <name type="scientific">Pistacia integerrima</name>
    <dbReference type="NCBI Taxonomy" id="434235"/>
    <lineage>
        <taxon>Eukaryota</taxon>
        <taxon>Viridiplantae</taxon>
        <taxon>Streptophyta</taxon>
        <taxon>Embryophyta</taxon>
        <taxon>Tracheophyta</taxon>
        <taxon>Spermatophyta</taxon>
        <taxon>Magnoliopsida</taxon>
        <taxon>eudicotyledons</taxon>
        <taxon>Gunneridae</taxon>
        <taxon>Pentapetalae</taxon>
        <taxon>rosids</taxon>
        <taxon>malvids</taxon>
        <taxon>Sapindales</taxon>
        <taxon>Anacardiaceae</taxon>
        <taxon>Pistacia</taxon>
    </lineage>
</organism>
<sequence length="103" mass="12082">MEEKEKCLEKEMYSYGIMLMEIFTRKKPTNEIFTEEMSLRSWVGESLCNTVMQVLDTNLLRTDDEHFSRKEECVSSILSLAMECTRESPAERREMTELVANCP</sequence>
<evidence type="ECO:0000313" key="2">
    <source>
        <dbReference type="Proteomes" id="UP001163603"/>
    </source>
</evidence>
<gene>
    <name evidence="1" type="ORF">Pint_11732</name>
</gene>